<feature type="transmembrane region" description="Helical" evidence="8">
    <location>
        <begin position="289"/>
        <end position="310"/>
    </location>
</feature>
<evidence type="ECO:0000256" key="7">
    <source>
        <dbReference type="ARBA" id="ARBA00023136"/>
    </source>
</evidence>
<dbReference type="PROSITE" id="PS50850">
    <property type="entry name" value="MFS"/>
    <property type="match status" value="1"/>
</dbReference>
<feature type="transmembrane region" description="Helical" evidence="8">
    <location>
        <begin position="322"/>
        <end position="343"/>
    </location>
</feature>
<evidence type="ECO:0000256" key="2">
    <source>
        <dbReference type="ARBA" id="ARBA00008537"/>
    </source>
</evidence>
<comment type="caution">
    <text evidence="10">The sequence shown here is derived from an EMBL/GenBank/DDBJ whole genome shotgun (WGS) entry which is preliminary data.</text>
</comment>
<organism evidence="10 11">
    <name type="scientific">Croceicoccus esteveae</name>
    <dbReference type="NCBI Taxonomy" id="3075597"/>
    <lineage>
        <taxon>Bacteria</taxon>
        <taxon>Pseudomonadati</taxon>
        <taxon>Pseudomonadota</taxon>
        <taxon>Alphaproteobacteria</taxon>
        <taxon>Sphingomonadales</taxon>
        <taxon>Erythrobacteraceae</taxon>
        <taxon>Croceicoccus</taxon>
    </lineage>
</organism>
<feature type="transmembrane region" description="Helical" evidence="8">
    <location>
        <begin position="35"/>
        <end position="54"/>
    </location>
</feature>
<feature type="transmembrane region" description="Helical" evidence="8">
    <location>
        <begin position="74"/>
        <end position="95"/>
    </location>
</feature>
<dbReference type="CDD" id="cd17503">
    <property type="entry name" value="MFS_LmrB_MDR_like"/>
    <property type="match status" value="1"/>
</dbReference>
<evidence type="ECO:0000313" key="10">
    <source>
        <dbReference type="EMBL" id="MDT0574792.1"/>
    </source>
</evidence>
<feature type="transmembrane region" description="Helical" evidence="8">
    <location>
        <begin position="127"/>
        <end position="149"/>
    </location>
</feature>
<dbReference type="InterPro" id="IPR004638">
    <property type="entry name" value="EmrB-like"/>
</dbReference>
<comment type="subcellular location">
    <subcellularLocation>
        <location evidence="1">Cell membrane</location>
        <topology evidence="1">Multi-pass membrane protein</topology>
    </subcellularLocation>
</comment>
<feature type="transmembrane region" description="Helical" evidence="8">
    <location>
        <begin position="188"/>
        <end position="208"/>
    </location>
</feature>
<evidence type="ECO:0000256" key="1">
    <source>
        <dbReference type="ARBA" id="ARBA00004651"/>
    </source>
</evidence>
<feature type="transmembrane region" description="Helical" evidence="8">
    <location>
        <begin position="254"/>
        <end position="277"/>
    </location>
</feature>
<dbReference type="RefSeq" id="WP_311339354.1">
    <property type="nucleotide sequence ID" value="NZ_JAVRHS010000001.1"/>
</dbReference>
<dbReference type="InterPro" id="IPR020846">
    <property type="entry name" value="MFS_dom"/>
</dbReference>
<dbReference type="PANTHER" id="PTHR42718">
    <property type="entry name" value="MAJOR FACILITATOR SUPERFAMILY MULTIDRUG TRANSPORTER MFSC"/>
    <property type="match status" value="1"/>
</dbReference>
<dbReference type="NCBIfam" id="TIGR00711">
    <property type="entry name" value="efflux_EmrB"/>
    <property type="match status" value="1"/>
</dbReference>
<keyword evidence="6 8" id="KW-1133">Transmembrane helix</keyword>
<gene>
    <name evidence="10" type="ORF">RM533_01180</name>
</gene>
<keyword evidence="5 8" id="KW-0812">Transmembrane</keyword>
<evidence type="ECO:0000256" key="8">
    <source>
        <dbReference type="SAM" id="Phobius"/>
    </source>
</evidence>
<evidence type="ECO:0000259" key="9">
    <source>
        <dbReference type="PROSITE" id="PS50850"/>
    </source>
</evidence>
<dbReference type="EMBL" id="JAVRHS010000001">
    <property type="protein sequence ID" value="MDT0574792.1"/>
    <property type="molecule type" value="Genomic_DNA"/>
</dbReference>
<accession>A0ABU2ZDW3</accession>
<dbReference type="Proteomes" id="UP001259803">
    <property type="component" value="Unassembled WGS sequence"/>
</dbReference>
<dbReference type="PANTHER" id="PTHR42718:SF9">
    <property type="entry name" value="MAJOR FACILITATOR SUPERFAMILY MULTIDRUG TRANSPORTER MFSC"/>
    <property type="match status" value="1"/>
</dbReference>
<keyword evidence="7 8" id="KW-0472">Membrane</keyword>
<comment type="similarity">
    <text evidence="2">Belongs to the major facilitator superfamily. EmrB family.</text>
</comment>
<proteinExistence type="inferred from homology"/>
<name>A0ABU2ZDW3_9SPHN</name>
<dbReference type="InterPro" id="IPR011701">
    <property type="entry name" value="MFS"/>
</dbReference>
<feature type="transmembrane region" description="Helical" evidence="8">
    <location>
        <begin position="220"/>
        <end position="239"/>
    </location>
</feature>
<protein>
    <submittedName>
        <fullName evidence="10">DHA2 family efflux MFS transporter permease subunit</fullName>
    </submittedName>
</protein>
<keyword evidence="3" id="KW-0813">Transport</keyword>
<evidence type="ECO:0000256" key="4">
    <source>
        <dbReference type="ARBA" id="ARBA00022475"/>
    </source>
</evidence>
<evidence type="ECO:0000256" key="3">
    <source>
        <dbReference type="ARBA" id="ARBA00022448"/>
    </source>
</evidence>
<reference evidence="10 11" key="1">
    <citation type="submission" date="2023-09" db="EMBL/GenBank/DDBJ databases">
        <authorList>
            <person name="Rey-Velasco X."/>
        </authorList>
    </citation>
    <scope>NUCLEOTIDE SEQUENCE [LARGE SCALE GENOMIC DNA]</scope>
    <source>
        <strain evidence="10 11">F390</strain>
    </source>
</reference>
<evidence type="ECO:0000256" key="5">
    <source>
        <dbReference type="ARBA" id="ARBA00022692"/>
    </source>
</evidence>
<dbReference type="InterPro" id="IPR036259">
    <property type="entry name" value="MFS_trans_sf"/>
</dbReference>
<feature type="transmembrane region" description="Helical" evidence="8">
    <location>
        <begin position="499"/>
        <end position="516"/>
    </location>
</feature>
<feature type="transmembrane region" description="Helical" evidence="8">
    <location>
        <begin position="355"/>
        <end position="376"/>
    </location>
</feature>
<feature type="transmembrane region" description="Helical" evidence="8">
    <location>
        <begin position="388"/>
        <end position="409"/>
    </location>
</feature>
<dbReference type="SUPFAM" id="SSF103473">
    <property type="entry name" value="MFS general substrate transporter"/>
    <property type="match status" value="1"/>
</dbReference>
<feature type="transmembrane region" description="Helical" evidence="8">
    <location>
        <begin position="161"/>
        <end position="182"/>
    </location>
</feature>
<dbReference type="Pfam" id="PF07690">
    <property type="entry name" value="MFS_1"/>
    <property type="match status" value="1"/>
</dbReference>
<keyword evidence="4" id="KW-1003">Cell membrane</keyword>
<evidence type="ECO:0000256" key="6">
    <source>
        <dbReference type="ARBA" id="ARBA00022989"/>
    </source>
</evidence>
<dbReference type="Gene3D" id="1.20.1250.20">
    <property type="entry name" value="MFS general substrate transporter like domains"/>
    <property type="match status" value="1"/>
</dbReference>
<feature type="domain" description="Major facilitator superfamily (MFS) profile" evidence="9">
    <location>
        <begin position="36"/>
        <end position="521"/>
    </location>
</feature>
<feature type="transmembrane region" description="Helical" evidence="8">
    <location>
        <begin position="102"/>
        <end position="121"/>
    </location>
</feature>
<keyword evidence="11" id="KW-1185">Reference proteome</keyword>
<evidence type="ECO:0000313" key="11">
    <source>
        <dbReference type="Proteomes" id="UP001259803"/>
    </source>
</evidence>
<dbReference type="Gene3D" id="1.20.1720.10">
    <property type="entry name" value="Multidrug resistance protein D"/>
    <property type="match status" value="1"/>
</dbReference>
<sequence length="533" mass="56748">MASGSPAKEPGVGKAGSGGVGGADIAHVVVPNRGIVFFAVMLAAMLQVLDTTIANVALPHMQASLGATSDSITWVLTSYIVASAIALPITGFLAARFGTRRLFIVSVAAFVLFSMLCGLSTSLPAMVMFRIGQGIAGAFIIPLSQSIMLDISKPSKHALSMSIWGLGVMIGPILGPIIGGWLTESYNWRWVFFVNVPLGALALFLLVTQLPHWPARRPRFDITGFLLVGLAIASLQLLLDRGQHVDWFDSPEVWIYTVVVLCAGWAGVIHLATAHNPMFDRELFADRNLVVAMIIMIIVGVGIFATLALLPPLLQNLMGYSVLQTGFVLAPRGVGVLLSMQLAGLLVRKGLDARILVGTGFIVTAASMFEMAHWSLGVDSFHIVSSGVVQGVGLGLIFIPLNTVAFATLRPQLRTDGSSILNLSRSIGASLGISIVTTLLARNIQISHSEVGANLTAATLPIFNIGALDRYGQVGEAALRMIDAEVNRQAAMIAYINDFWLMGWICLLATPLVLLIRPPRGNARDLPPPDLGH</sequence>